<dbReference type="OrthoDB" id="288942at2759"/>
<dbReference type="AlphaFoldDB" id="A0A9P4S6B1"/>
<accession>A0A9P4S6B1</accession>
<dbReference type="Proteomes" id="UP000799429">
    <property type="component" value="Unassembled WGS sequence"/>
</dbReference>
<proteinExistence type="predicted"/>
<name>A0A9P4S6B1_9PEZI</name>
<organism evidence="1 2">
    <name type="scientific">Patellaria atrata CBS 101060</name>
    <dbReference type="NCBI Taxonomy" id="1346257"/>
    <lineage>
        <taxon>Eukaryota</taxon>
        <taxon>Fungi</taxon>
        <taxon>Dikarya</taxon>
        <taxon>Ascomycota</taxon>
        <taxon>Pezizomycotina</taxon>
        <taxon>Dothideomycetes</taxon>
        <taxon>Dothideomycetes incertae sedis</taxon>
        <taxon>Patellariales</taxon>
        <taxon>Patellariaceae</taxon>
        <taxon>Patellaria</taxon>
    </lineage>
</organism>
<sequence>MPSQPEPKCHSIPLAKTISFENADPQISCPLFVVIPTEIRKLISKFVLTAYSDCNRLYPKNKSSLRSWQFAYITTVDITMQQVFLEKSWVLHGIALALFVKEREEDIDIFPDDPLIREHVHKGIRFAYNIYNPSPKFIRWRFEDEPGLGDMYDLSPYIVHASLPKSIVNLGCTARKITKLTIRLGQTDWWTWVDAPDVGTGLSLSPAYKNLGDGITDFLGLKTLEMALETFTAKKPQLERVVEEAKEWYFPWLKGLSWSRMERLRR</sequence>
<dbReference type="EMBL" id="MU006105">
    <property type="protein sequence ID" value="KAF2835985.1"/>
    <property type="molecule type" value="Genomic_DNA"/>
</dbReference>
<protein>
    <submittedName>
        <fullName evidence="1">Uncharacterized protein</fullName>
    </submittedName>
</protein>
<evidence type="ECO:0000313" key="2">
    <source>
        <dbReference type="Proteomes" id="UP000799429"/>
    </source>
</evidence>
<gene>
    <name evidence="1" type="ORF">M501DRAFT_987566</name>
</gene>
<comment type="caution">
    <text evidence="1">The sequence shown here is derived from an EMBL/GenBank/DDBJ whole genome shotgun (WGS) entry which is preliminary data.</text>
</comment>
<keyword evidence="2" id="KW-1185">Reference proteome</keyword>
<evidence type="ECO:0000313" key="1">
    <source>
        <dbReference type="EMBL" id="KAF2835985.1"/>
    </source>
</evidence>
<reference evidence="1" key="1">
    <citation type="journal article" date="2020" name="Stud. Mycol.">
        <title>101 Dothideomycetes genomes: a test case for predicting lifestyles and emergence of pathogens.</title>
        <authorList>
            <person name="Haridas S."/>
            <person name="Albert R."/>
            <person name="Binder M."/>
            <person name="Bloem J."/>
            <person name="Labutti K."/>
            <person name="Salamov A."/>
            <person name="Andreopoulos B."/>
            <person name="Baker S."/>
            <person name="Barry K."/>
            <person name="Bills G."/>
            <person name="Bluhm B."/>
            <person name="Cannon C."/>
            <person name="Castanera R."/>
            <person name="Culley D."/>
            <person name="Daum C."/>
            <person name="Ezra D."/>
            <person name="Gonzalez J."/>
            <person name="Henrissat B."/>
            <person name="Kuo A."/>
            <person name="Liang C."/>
            <person name="Lipzen A."/>
            <person name="Lutzoni F."/>
            <person name="Magnuson J."/>
            <person name="Mondo S."/>
            <person name="Nolan M."/>
            <person name="Ohm R."/>
            <person name="Pangilinan J."/>
            <person name="Park H.-J."/>
            <person name="Ramirez L."/>
            <person name="Alfaro M."/>
            <person name="Sun H."/>
            <person name="Tritt A."/>
            <person name="Yoshinaga Y."/>
            <person name="Zwiers L.-H."/>
            <person name="Turgeon B."/>
            <person name="Goodwin S."/>
            <person name="Spatafora J."/>
            <person name="Crous P."/>
            <person name="Grigoriev I."/>
        </authorList>
    </citation>
    <scope>NUCLEOTIDE SEQUENCE</scope>
    <source>
        <strain evidence="1">CBS 101060</strain>
    </source>
</reference>